<sequence>MTTEYKPEVFVLTGSDQQANGKRDSRDDEEWEGGTSLLDLFKRGNWTAELAEQIHSLSLYTTLSFIAISNTEE</sequence>
<accession>A0AA88TC49</accession>
<dbReference type="AlphaFoldDB" id="A0AA88TC49"/>
<name>A0AA88TC49_TACVA</name>
<comment type="caution">
    <text evidence="2">The sequence shown here is derived from an EMBL/GenBank/DDBJ whole genome shotgun (WGS) entry which is preliminary data.</text>
</comment>
<gene>
    <name evidence="2" type="ORF">Q7C36_000271</name>
</gene>
<proteinExistence type="predicted"/>
<protein>
    <submittedName>
        <fullName evidence="2">Uncharacterized protein</fullName>
    </submittedName>
</protein>
<evidence type="ECO:0000256" key="1">
    <source>
        <dbReference type="SAM" id="MobiDB-lite"/>
    </source>
</evidence>
<organism evidence="2 3">
    <name type="scientific">Tachysurus vachellii</name>
    <name type="common">Darkbarbel catfish</name>
    <name type="synonym">Pelteobagrus vachellii</name>
    <dbReference type="NCBI Taxonomy" id="175792"/>
    <lineage>
        <taxon>Eukaryota</taxon>
        <taxon>Metazoa</taxon>
        <taxon>Chordata</taxon>
        <taxon>Craniata</taxon>
        <taxon>Vertebrata</taxon>
        <taxon>Euteleostomi</taxon>
        <taxon>Actinopterygii</taxon>
        <taxon>Neopterygii</taxon>
        <taxon>Teleostei</taxon>
        <taxon>Ostariophysi</taxon>
        <taxon>Siluriformes</taxon>
        <taxon>Bagridae</taxon>
        <taxon>Tachysurus</taxon>
    </lineage>
</organism>
<feature type="region of interest" description="Disordered" evidence="1">
    <location>
        <begin position="1"/>
        <end position="31"/>
    </location>
</feature>
<evidence type="ECO:0000313" key="2">
    <source>
        <dbReference type="EMBL" id="KAK2868400.1"/>
    </source>
</evidence>
<dbReference type="EMBL" id="JAVHJS010000001">
    <property type="protein sequence ID" value="KAK2868400.1"/>
    <property type="molecule type" value="Genomic_DNA"/>
</dbReference>
<keyword evidence="3" id="KW-1185">Reference proteome</keyword>
<evidence type="ECO:0000313" key="3">
    <source>
        <dbReference type="Proteomes" id="UP001187315"/>
    </source>
</evidence>
<reference evidence="2" key="1">
    <citation type="submission" date="2023-08" db="EMBL/GenBank/DDBJ databases">
        <title>Pelteobagrus vachellii genome.</title>
        <authorList>
            <person name="Liu H."/>
        </authorList>
    </citation>
    <scope>NUCLEOTIDE SEQUENCE</scope>
    <source>
        <strain evidence="2">PRFRI_2022a</strain>
        <tissue evidence="2">Muscle</tissue>
    </source>
</reference>
<dbReference type="Proteomes" id="UP001187315">
    <property type="component" value="Unassembled WGS sequence"/>
</dbReference>